<evidence type="ECO:0008006" key="3">
    <source>
        <dbReference type="Google" id="ProtNLM"/>
    </source>
</evidence>
<proteinExistence type="predicted"/>
<sequence length="102" mass="12310">MFLRLHKTYVKNPNHNLLEHLNPVNKIIRGADKNGHSFHRDEIVYHLQRTLSPYWKQFMDEIEQKFEYQTPSALLMMSLREKWLINDNRKMIEPDFTVVALS</sequence>
<reference evidence="2" key="1">
    <citation type="submission" date="2024-07" db="EMBL/GenBank/DDBJ databases">
        <title>Two chromosome-level genome assemblies of Korean endemic species Abeliophyllum distichum and Forsythia ovata (Oleaceae).</title>
        <authorList>
            <person name="Jang H."/>
        </authorList>
    </citation>
    <scope>NUCLEOTIDE SEQUENCE [LARGE SCALE GENOMIC DNA]</scope>
</reference>
<gene>
    <name evidence="1" type="ORF">Adt_45347</name>
</gene>
<dbReference type="AlphaFoldDB" id="A0ABD1PDF5"/>
<dbReference type="Proteomes" id="UP001604336">
    <property type="component" value="Unassembled WGS sequence"/>
</dbReference>
<protein>
    <recommendedName>
        <fullName evidence="3">Ycf2</fullName>
    </recommendedName>
</protein>
<comment type="caution">
    <text evidence="1">The sequence shown here is derived from an EMBL/GenBank/DDBJ whole genome shotgun (WGS) entry which is preliminary data.</text>
</comment>
<name>A0ABD1PDF5_9LAMI</name>
<dbReference type="EMBL" id="JBFOLK010000014">
    <property type="protein sequence ID" value="KAL2461927.1"/>
    <property type="molecule type" value="Genomic_DNA"/>
</dbReference>
<accession>A0ABD1PDF5</accession>
<organism evidence="1 2">
    <name type="scientific">Abeliophyllum distichum</name>
    <dbReference type="NCBI Taxonomy" id="126358"/>
    <lineage>
        <taxon>Eukaryota</taxon>
        <taxon>Viridiplantae</taxon>
        <taxon>Streptophyta</taxon>
        <taxon>Embryophyta</taxon>
        <taxon>Tracheophyta</taxon>
        <taxon>Spermatophyta</taxon>
        <taxon>Magnoliopsida</taxon>
        <taxon>eudicotyledons</taxon>
        <taxon>Gunneridae</taxon>
        <taxon>Pentapetalae</taxon>
        <taxon>asterids</taxon>
        <taxon>lamiids</taxon>
        <taxon>Lamiales</taxon>
        <taxon>Oleaceae</taxon>
        <taxon>Forsythieae</taxon>
        <taxon>Abeliophyllum</taxon>
    </lineage>
</organism>
<evidence type="ECO:0000313" key="2">
    <source>
        <dbReference type="Proteomes" id="UP001604336"/>
    </source>
</evidence>
<evidence type="ECO:0000313" key="1">
    <source>
        <dbReference type="EMBL" id="KAL2461927.1"/>
    </source>
</evidence>
<keyword evidence="2" id="KW-1185">Reference proteome</keyword>